<feature type="transmembrane region" description="Helical" evidence="7">
    <location>
        <begin position="57"/>
        <end position="76"/>
    </location>
</feature>
<dbReference type="PANTHER" id="PTHR30250">
    <property type="entry name" value="PST FAMILY PREDICTED COLANIC ACID TRANSPORTER"/>
    <property type="match status" value="1"/>
</dbReference>
<feature type="transmembrane region" description="Helical" evidence="7">
    <location>
        <begin position="457"/>
        <end position="477"/>
    </location>
</feature>
<feature type="transmembrane region" description="Helical" evidence="7">
    <location>
        <begin position="244"/>
        <end position="261"/>
    </location>
</feature>
<dbReference type="EMBL" id="CP119312">
    <property type="protein sequence ID" value="WEK05804.1"/>
    <property type="molecule type" value="Genomic_DNA"/>
</dbReference>
<feature type="transmembrane region" description="Helical" evidence="7">
    <location>
        <begin position="367"/>
        <end position="389"/>
    </location>
</feature>
<evidence type="ECO:0000313" key="8">
    <source>
        <dbReference type="EMBL" id="WEK05804.1"/>
    </source>
</evidence>
<dbReference type="CDD" id="cd13127">
    <property type="entry name" value="MATE_tuaB_like"/>
    <property type="match status" value="1"/>
</dbReference>
<feature type="transmembrane region" description="Helical" evidence="7">
    <location>
        <begin position="189"/>
        <end position="210"/>
    </location>
</feature>
<evidence type="ECO:0000256" key="7">
    <source>
        <dbReference type="SAM" id="Phobius"/>
    </source>
</evidence>
<evidence type="ECO:0000256" key="2">
    <source>
        <dbReference type="ARBA" id="ARBA00007430"/>
    </source>
</evidence>
<proteinExistence type="inferred from homology"/>
<dbReference type="Pfam" id="PF13440">
    <property type="entry name" value="Polysacc_synt_3"/>
    <property type="match status" value="1"/>
</dbReference>
<evidence type="ECO:0000256" key="3">
    <source>
        <dbReference type="ARBA" id="ARBA00022475"/>
    </source>
</evidence>
<keyword evidence="4 7" id="KW-0812">Transmembrane</keyword>
<feature type="transmembrane region" description="Helical" evidence="7">
    <location>
        <begin position="130"/>
        <end position="152"/>
    </location>
</feature>
<dbReference type="GO" id="GO:0005886">
    <property type="term" value="C:plasma membrane"/>
    <property type="evidence" value="ECO:0007669"/>
    <property type="project" value="UniProtKB-SubCell"/>
</dbReference>
<comment type="similarity">
    <text evidence="2">Belongs to the polysaccharide synthase family.</text>
</comment>
<reference evidence="8" key="1">
    <citation type="submission" date="2023-03" db="EMBL/GenBank/DDBJ databases">
        <title>Andean soil-derived lignocellulolytic bacterial consortium as a source of novel taxa and putative plastic-active enzymes.</title>
        <authorList>
            <person name="Diaz-Garcia L."/>
            <person name="Chuvochina M."/>
            <person name="Feuerriegel G."/>
            <person name="Bunk B."/>
            <person name="Sproer C."/>
            <person name="Streit W.R."/>
            <person name="Rodriguez L.M."/>
            <person name="Overmann J."/>
            <person name="Jimenez D.J."/>
        </authorList>
    </citation>
    <scope>NUCLEOTIDE SEQUENCE</scope>
    <source>
        <strain evidence="8">MAG 4196</strain>
    </source>
</reference>
<sequence length="493" mass="52296">MTTTSEVGGGRLDHLKTGRASAAIKGTLWSLVSSFAPAALGFLVFLATSRVLSPAEFGIVAFAASIATVGSAIAPAGFREALIQRGAITKTHLDTVFWLCTGAAGLIYVGLCVAAPFITGASGESQLLLLIPFISAKVIFDMAAAVPNALLVRTMSFKMLALRTTAASVVAAVICLALLWFGLGLWALAASQLAASVTTCIGAMIAARYVPALHFNWRALGELKAFGLFSTGNHFITTLNLDQLLIGALLGPAWLGLYGFARRIFQILTDLLSGALNLVSYALLSSMQHEPAKLREAYLLGTFASSVVAFPVFSGLALVANDLIPLAFGAHWIDAVPVVQAFCVLGVLTSVGILQSSLIRSQGQADLWFYYVLGKQAVTVLYIFLFAGWGLVPLSISLVILNIVVWLPTVHMVVRLLGTSALAYLSSFALPTLATGVMWACGWMVQNELSNAEPWLRLGATISAAASSYAAVVLLLGRDRIWKLISFVKRRGR</sequence>
<protein>
    <submittedName>
        <fullName evidence="8">Lipopolysaccharide biosynthesis protein</fullName>
    </submittedName>
</protein>
<name>A0AAJ5VVZ3_9HYPH</name>
<keyword evidence="6 7" id="KW-0472">Membrane</keyword>
<evidence type="ECO:0000256" key="1">
    <source>
        <dbReference type="ARBA" id="ARBA00004651"/>
    </source>
</evidence>
<keyword evidence="3" id="KW-1003">Cell membrane</keyword>
<comment type="subcellular location">
    <subcellularLocation>
        <location evidence="1">Cell membrane</location>
        <topology evidence="1">Multi-pass membrane protein</topology>
    </subcellularLocation>
</comment>
<feature type="transmembrane region" description="Helical" evidence="7">
    <location>
        <begin position="395"/>
        <end position="414"/>
    </location>
</feature>
<dbReference type="Proteomes" id="UP001217476">
    <property type="component" value="Chromosome"/>
</dbReference>
<gene>
    <name evidence="8" type="ORF">P0Y65_05985</name>
</gene>
<evidence type="ECO:0000256" key="6">
    <source>
        <dbReference type="ARBA" id="ARBA00023136"/>
    </source>
</evidence>
<dbReference type="InterPro" id="IPR050833">
    <property type="entry name" value="Poly_Biosynth_Transport"/>
</dbReference>
<feature type="transmembrane region" description="Helical" evidence="7">
    <location>
        <begin position="297"/>
        <end position="320"/>
    </location>
</feature>
<organism evidence="8 9">
    <name type="scientific">Candidatus Devosia phytovorans</name>
    <dbReference type="NCBI Taxonomy" id="3121372"/>
    <lineage>
        <taxon>Bacteria</taxon>
        <taxon>Pseudomonadati</taxon>
        <taxon>Pseudomonadota</taxon>
        <taxon>Alphaproteobacteria</taxon>
        <taxon>Hyphomicrobiales</taxon>
        <taxon>Devosiaceae</taxon>
        <taxon>Devosia</taxon>
    </lineage>
</organism>
<feature type="transmembrane region" description="Helical" evidence="7">
    <location>
        <begin position="26"/>
        <end position="45"/>
    </location>
</feature>
<feature type="transmembrane region" description="Helical" evidence="7">
    <location>
        <begin position="164"/>
        <end position="183"/>
    </location>
</feature>
<feature type="transmembrane region" description="Helical" evidence="7">
    <location>
        <begin position="332"/>
        <end position="355"/>
    </location>
</feature>
<feature type="transmembrane region" description="Helical" evidence="7">
    <location>
        <begin position="421"/>
        <end position="445"/>
    </location>
</feature>
<feature type="transmembrane region" description="Helical" evidence="7">
    <location>
        <begin position="96"/>
        <end position="118"/>
    </location>
</feature>
<dbReference type="AlphaFoldDB" id="A0AAJ5VVZ3"/>
<accession>A0AAJ5VVZ3</accession>
<evidence type="ECO:0000256" key="4">
    <source>
        <dbReference type="ARBA" id="ARBA00022692"/>
    </source>
</evidence>
<evidence type="ECO:0000256" key="5">
    <source>
        <dbReference type="ARBA" id="ARBA00022989"/>
    </source>
</evidence>
<feature type="transmembrane region" description="Helical" evidence="7">
    <location>
        <begin position="267"/>
        <end position="285"/>
    </location>
</feature>
<keyword evidence="5 7" id="KW-1133">Transmembrane helix</keyword>
<evidence type="ECO:0000313" key="9">
    <source>
        <dbReference type="Proteomes" id="UP001217476"/>
    </source>
</evidence>
<dbReference type="PANTHER" id="PTHR30250:SF10">
    <property type="entry name" value="LIPOPOLYSACCHARIDE BIOSYNTHESIS PROTEIN WZXC"/>
    <property type="match status" value="1"/>
</dbReference>